<organism evidence="2 3">
    <name type="scientific">Novosphingobium panipatense</name>
    <dbReference type="NCBI Taxonomy" id="428991"/>
    <lineage>
        <taxon>Bacteria</taxon>
        <taxon>Pseudomonadati</taxon>
        <taxon>Pseudomonadota</taxon>
        <taxon>Alphaproteobacteria</taxon>
        <taxon>Sphingomonadales</taxon>
        <taxon>Sphingomonadaceae</taxon>
        <taxon>Novosphingobium</taxon>
    </lineage>
</organism>
<reference evidence="2 3" key="1">
    <citation type="submission" date="2017-05" db="EMBL/GenBank/DDBJ databases">
        <authorList>
            <person name="Varghese N."/>
            <person name="Submissions S."/>
        </authorList>
    </citation>
    <scope>NUCLEOTIDE SEQUENCE [LARGE SCALE GENOMIC DNA]</scope>
    <source>
        <strain evidence="2 3">SM16</strain>
    </source>
</reference>
<keyword evidence="1" id="KW-0812">Transmembrane</keyword>
<dbReference type="Proteomes" id="UP001157910">
    <property type="component" value="Unassembled WGS sequence"/>
</dbReference>
<evidence type="ECO:0000313" key="2">
    <source>
        <dbReference type="EMBL" id="SMP74735.1"/>
    </source>
</evidence>
<dbReference type="RefSeq" id="WP_283406542.1">
    <property type="nucleotide sequence ID" value="NZ_FXUI01000007.1"/>
</dbReference>
<feature type="transmembrane region" description="Helical" evidence="1">
    <location>
        <begin position="402"/>
        <end position="421"/>
    </location>
</feature>
<dbReference type="PANTHER" id="PTHR34219">
    <property type="entry name" value="IRON-REGULATED INNER MEMBRANE PROTEIN-RELATED"/>
    <property type="match status" value="1"/>
</dbReference>
<evidence type="ECO:0000256" key="1">
    <source>
        <dbReference type="SAM" id="Phobius"/>
    </source>
</evidence>
<feature type="transmembrane region" description="Helical" evidence="1">
    <location>
        <begin position="194"/>
        <end position="218"/>
    </location>
</feature>
<sequence>MTTAPEPSTVKRALSAHAAIGLLGGALLYLVSLTGTLAVFFAEMQRVEQVRAPEMSTITPQAVQRGVEAALDAERGGPTTTHLYVHMPVPELPRTTITTDTRATHVNTDGTLANAEEIAWSDFLVALHYTLNLPALVGITIVGILGVMMLALALSGVVAHPRIFRDAFLLRARNGNGVALADWHNRMSVWTLPFSVAVALTGAVIGLATVTAFAIAALDHDGDIEAVYAPLFGEEGEHDASAAPAPNVAAALGYMARQHPSRTITYVTLHDPLTRGQEIQVSALHERRLIFGETYRFDGQGRFIATAGLSDGEVGQQIAASNYRLHFGNFGGLPVKMAYVLFGLALTAICATGTYIWLGKRRRRGHDEPRLLKAWDAVVWGMPSALALSLAARFALGNEAPLAAIFWLSSLLAVLIALAPIPPQRFRRSAQGLLVLTCAIAAGLWFVNL</sequence>
<keyword evidence="3" id="KW-1185">Reference proteome</keyword>
<accession>A0ABY1QM25</accession>
<feature type="transmembrane region" description="Helical" evidence="1">
    <location>
        <begin position="430"/>
        <end position="447"/>
    </location>
</feature>
<proteinExistence type="predicted"/>
<keyword evidence="1" id="KW-0472">Membrane</keyword>
<feature type="transmembrane region" description="Helical" evidence="1">
    <location>
        <begin position="337"/>
        <end position="358"/>
    </location>
</feature>
<protein>
    <submittedName>
        <fullName evidence="2">Uncharacterized iron-regulated membrane protein</fullName>
    </submittedName>
</protein>
<feature type="transmembrane region" description="Helical" evidence="1">
    <location>
        <begin position="378"/>
        <end position="396"/>
    </location>
</feature>
<dbReference type="Pfam" id="PF03929">
    <property type="entry name" value="PepSY_TM"/>
    <property type="match status" value="1"/>
</dbReference>
<keyword evidence="1" id="KW-1133">Transmembrane helix</keyword>
<feature type="transmembrane region" description="Helical" evidence="1">
    <location>
        <begin position="20"/>
        <end position="42"/>
    </location>
</feature>
<name>A0ABY1QM25_9SPHN</name>
<dbReference type="InterPro" id="IPR005625">
    <property type="entry name" value="PepSY-ass_TM"/>
</dbReference>
<evidence type="ECO:0000313" key="3">
    <source>
        <dbReference type="Proteomes" id="UP001157910"/>
    </source>
</evidence>
<comment type="caution">
    <text evidence="2">The sequence shown here is derived from an EMBL/GenBank/DDBJ whole genome shotgun (WGS) entry which is preliminary data.</text>
</comment>
<dbReference type="PANTHER" id="PTHR34219:SF3">
    <property type="entry name" value="BLL7967 PROTEIN"/>
    <property type="match status" value="1"/>
</dbReference>
<feature type="transmembrane region" description="Helical" evidence="1">
    <location>
        <begin position="135"/>
        <end position="159"/>
    </location>
</feature>
<dbReference type="EMBL" id="FXUI01000007">
    <property type="protein sequence ID" value="SMP74735.1"/>
    <property type="molecule type" value="Genomic_DNA"/>
</dbReference>
<gene>
    <name evidence="2" type="ORF">SAMN06296065_107152</name>
</gene>